<evidence type="ECO:0000313" key="3">
    <source>
        <dbReference type="EMBL" id="MBG3879111.1"/>
    </source>
</evidence>
<name>A0ABS0J9Q9_9BACT</name>
<feature type="compositionally biased region" description="Pro residues" evidence="1">
    <location>
        <begin position="160"/>
        <end position="171"/>
    </location>
</feature>
<dbReference type="InterPro" id="IPR029068">
    <property type="entry name" value="Glyas_Bleomycin-R_OHBP_Dase"/>
</dbReference>
<dbReference type="CDD" id="cd06587">
    <property type="entry name" value="VOC"/>
    <property type="match status" value="1"/>
</dbReference>
<reference evidence="3 4" key="1">
    <citation type="submission" date="2019-08" db="EMBL/GenBank/DDBJ databases">
        <authorList>
            <person name="Luo N."/>
        </authorList>
    </citation>
    <scope>NUCLEOTIDE SEQUENCE [LARGE SCALE GENOMIC DNA]</scope>
    <source>
        <strain evidence="3 4">NCIMB 9442</strain>
    </source>
</reference>
<dbReference type="EMBL" id="VRYY01000818">
    <property type="protein sequence ID" value="MBG3879111.1"/>
    <property type="molecule type" value="Genomic_DNA"/>
</dbReference>
<dbReference type="InterPro" id="IPR004360">
    <property type="entry name" value="Glyas_Fos-R_dOase_dom"/>
</dbReference>
<dbReference type="Proteomes" id="UP001194469">
    <property type="component" value="Unassembled WGS sequence"/>
</dbReference>
<dbReference type="Pfam" id="PF00903">
    <property type="entry name" value="Glyoxalase"/>
    <property type="match status" value="1"/>
</dbReference>
<dbReference type="Gene3D" id="3.10.180.10">
    <property type="entry name" value="2,3-Dihydroxybiphenyl 1,2-Dioxygenase, domain 1"/>
    <property type="match status" value="1"/>
</dbReference>
<dbReference type="SUPFAM" id="SSF54593">
    <property type="entry name" value="Glyoxalase/Bleomycin resistance protein/Dihydroxybiphenyl dioxygenase"/>
    <property type="match status" value="1"/>
</dbReference>
<evidence type="ECO:0000313" key="4">
    <source>
        <dbReference type="Proteomes" id="UP001194469"/>
    </source>
</evidence>
<gene>
    <name evidence="3" type="ORF">FVW20_19460</name>
</gene>
<organism evidence="3 4">
    <name type="scientific">Nitratidesulfovibrio oxamicus</name>
    <dbReference type="NCBI Taxonomy" id="32016"/>
    <lineage>
        <taxon>Bacteria</taxon>
        <taxon>Pseudomonadati</taxon>
        <taxon>Thermodesulfobacteriota</taxon>
        <taxon>Desulfovibrionia</taxon>
        <taxon>Desulfovibrionales</taxon>
        <taxon>Desulfovibrionaceae</taxon>
        <taxon>Nitratidesulfovibrio</taxon>
    </lineage>
</organism>
<accession>A0ABS0J9Q9</accession>
<dbReference type="InterPro" id="IPR037523">
    <property type="entry name" value="VOC_core"/>
</dbReference>
<sequence length="204" mass="22703">MPRYTGFNHLAMVTGDMETTVRFWRDLLGMRIVAGLGHPGYRQYFFEVSPVDMIAFFEWDGVTPVEEKDHGAPVRGAVVFDHISVGVATDDDLWELKDKLEAAGFWCSELVNHGFIHSLYSFDPNGLAIEFSAPVPDADVRAAPRMTDTQPVPAAQEGPDPTPGHWPPVAAPTPLADRRVYPGEGDDFLRLKHNAWDTMKRNPA</sequence>
<dbReference type="RefSeq" id="WP_196610871.1">
    <property type="nucleotide sequence ID" value="NZ_VRYY01000818.1"/>
</dbReference>
<protein>
    <submittedName>
        <fullName evidence="3">VOC family protein</fullName>
    </submittedName>
</protein>
<comment type="caution">
    <text evidence="3">The sequence shown here is derived from an EMBL/GenBank/DDBJ whole genome shotgun (WGS) entry which is preliminary data.</text>
</comment>
<evidence type="ECO:0000259" key="2">
    <source>
        <dbReference type="PROSITE" id="PS51819"/>
    </source>
</evidence>
<feature type="region of interest" description="Disordered" evidence="1">
    <location>
        <begin position="147"/>
        <end position="181"/>
    </location>
</feature>
<dbReference type="PROSITE" id="PS51819">
    <property type="entry name" value="VOC"/>
    <property type="match status" value="1"/>
</dbReference>
<feature type="domain" description="VOC" evidence="2">
    <location>
        <begin position="6"/>
        <end position="134"/>
    </location>
</feature>
<keyword evidence="4" id="KW-1185">Reference proteome</keyword>
<proteinExistence type="predicted"/>
<evidence type="ECO:0000256" key="1">
    <source>
        <dbReference type="SAM" id="MobiDB-lite"/>
    </source>
</evidence>